<dbReference type="Proteomes" id="UP000269148">
    <property type="component" value="Unassembled WGS sequence"/>
</dbReference>
<evidence type="ECO:0000259" key="1">
    <source>
        <dbReference type="SMART" id="SM00479"/>
    </source>
</evidence>
<dbReference type="CDD" id="cd06127">
    <property type="entry name" value="DEDDh"/>
    <property type="match status" value="1"/>
</dbReference>
<dbReference type="STRING" id="1346.BMF34_08895"/>
<proteinExistence type="predicted"/>
<dbReference type="SMART" id="SM00479">
    <property type="entry name" value="EXOIII"/>
    <property type="match status" value="1"/>
</dbReference>
<feature type="domain" description="Exonuclease" evidence="1">
    <location>
        <begin position="28"/>
        <end position="193"/>
    </location>
</feature>
<dbReference type="AlphaFoldDB" id="A0A3L8GET0"/>
<gene>
    <name evidence="2" type="ORF">DIY07_08995</name>
</gene>
<dbReference type="InterPro" id="IPR036397">
    <property type="entry name" value="RNaseH_sf"/>
</dbReference>
<keyword evidence="2" id="KW-0378">Hydrolase</keyword>
<accession>A0A3L8GET0</accession>
<dbReference type="GO" id="GO:0008408">
    <property type="term" value="F:3'-5' exonuclease activity"/>
    <property type="evidence" value="ECO:0007669"/>
    <property type="project" value="TreeGrafter"/>
</dbReference>
<organism evidence="2 3">
    <name type="scientific">Streptococcus iniae</name>
    <name type="common">Streptococcus shiloi</name>
    <dbReference type="NCBI Taxonomy" id="1346"/>
    <lineage>
        <taxon>Bacteria</taxon>
        <taxon>Bacillati</taxon>
        <taxon>Bacillota</taxon>
        <taxon>Bacilli</taxon>
        <taxon>Lactobacillales</taxon>
        <taxon>Streptococcaceae</taxon>
        <taxon>Streptococcus</taxon>
    </lineage>
</organism>
<dbReference type="GO" id="GO:0045004">
    <property type="term" value="P:DNA replication proofreading"/>
    <property type="evidence" value="ECO:0007669"/>
    <property type="project" value="TreeGrafter"/>
</dbReference>
<reference evidence="2 3" key="1">
    <citation type="submission" date="2018-06" db="EMBL/GenBank/DDBJ databases">
        <title>Mutators as drivers of adaptation in pathogenic bacteria and a risk factor for host jumps and vaccine escape.</title>
        <authorList>
            <person name="Barnes A.C."/>
            <person name="Silayeva O."/>
        </authorList>
    </citation>
    <scope>NUCLEOTIDE SEQUENCE [LARGE SCALE GENOMIC DNA]</scope>
    <source>
        <strain evidence="2 3">QMA0445</strain>
    </source>
</reference>
<dbReference type="OrthoDB" id="9804290at2"/>
<dbReference type="EMBL" id="QLQD01000077">
    <property type="protein sequence ID" value="RLU55194.1"/>
    <property type="molecule type" value="Genomic_DNA"/>
</dbReference>
<dbReference type="Pfam" id="PF00929">
    <property type="entry name" value="RNase_T"/>
    <property type="match status" value="1"/>
</dbReference>
<keyword evidence="2" id="KW-0540">Nuclease</keyword>
<name>A0A3L8GET0_STRIN</name>
<keyword evidence="2" id="KW-0269">Exonuclease</keyword>
<evidence type="ECO:0000313" key="3">
    <source>
        <dbReference type="Proteomes" id="UP000269148"/>
    </source>
</evidence>
<dbReference type="Gene3D" id="3.30.420.10">
    <property type="entry name" value="Ribonuclease H-like superfamily/Ribonuclease H"/>
    <property type="match status" value="1"/>
</dbReference>
<dbReference type="PANTHER" id="PTHR30231">
    <property type="entry name" value="DNA POLYMERASE III SUBUNIT EPSILON"/>
    <property type="match status" value="1"/>
</dbReference>
<evidence type="ECO:0000313" key="2">
    <source>
        <dbReference type="EMBL" id="RLU55194.1"/>
    </source>
</evidence>
<dbReference type="GO" id="GO:0005829">
    <property type="term" value="C:cytosol"/>
    <property type="evidence" value="ECO:0007669"/>
    <property type="project" value="TreeGrafter"/>
</dbReference>
<dbReference type="PANTHER" id="PTHR30231:SF41">
    <property type="entry name" value="DNA POLYMERASE III SUBUNIT EPSILON"/>
    <property type="match status" value="1"/>
</dbReference>
<protein>
    <submittedName>
        <fullName evidence="2">3'-5' exonuclease</fullName>
    </submittedName>
</protein>
<sequence>MLNYLENNTVKGPNGSFYLGEKMENLQTYIAFDLEFNTVKDKSHLIQLSAVKYEDHKEIAHFDTYVYTAVPLQSFINGLTGITADKLASAPKVDKVIKDFRDFVAETPLVGYNSQKSDLPILAENGLDLVNQYRIDLYDEVFERRSSDLNGIANLKLTSVAAFLGISGKGHDSLEDARMTARVYEAFLELDDNKQLLNQQEKVTGDNPFAALGNFFE</sequence>
<dbReference type="NCBIfam" id="NF005570">
    <property type="entry name" value="PRK07247.1"/>
    <property type="match status" value="1"/>
</dbReference>
<comment type="caution">
    <text evidence="2">The sequence shown here is derived from an EMBL/GenBank/DDBJ whole genome shotgun (WGS) entry which is preliminary data.</text>
</comment>
<dbReference type="SUPFAM" id="SSF53098">
    <property type="entry name" value="Ribonuclease H-like"/>
    <property type="match status" value="1"/>
</dbReference>
<dbReference type="GO" id="GO:0003676">
    <property type="term" value="F:nucleic acid binding"/>
    <property type="evidence" value="ECO:0007669"/>
    <property type="project" value="InterPro"/>
</dbReference>
<dbReference type="InterPro" id="IPR012337">
    <property type="entry name" value="RNaseH-like_sf"/>
</dbReference>
<dbReference type="InterPro" id="IPR013520">
    <property type="entry name" value="Ribonucl_H"/>
</dbReference>